<feature type="domain" description="AMP-binding enzyme C-terminal" evidence="9">
    <location>
        <begin position="369"/>
        <end position="447"/>
    </location>
</feature>
<evidence type="ECO:0000259" key="8">
    <source>
        <dbReference type="Pfam" id="PF00501"/>
    </source>
</evidence>
<dbReference type="AlphaFoldDB" id="A0A6B8KFI5"/>
<feature type="domain" description="AMP-dependent synthetase/ligase" evidence="8">
    <location>
        <begin position="70"/>
        <end position="283"/>
    </location>
</feature>
<dbReference type="InterPro" id="IPR025110">
    <property type="entry name" value="AMP-bd_C"/>
</dbReference>
<dbReference type="EMBL" id="CP046052">
    <property type="protein sequence ID" value="QGM47086.1"/>
    <property type="molecule type" value="Genomic_DNA"/>
</dbReference>
<dbReference type="GO" id="GO:0016020">
    <property type="term" value="C:membrane"/>
    <property type="evidence" value="ECO:0007669"/>
    <property type="project" value="UniProtKB-SubCell"/>
</dbReference>
<evidence type="ECO:0000256" key="5">
    <source>
        <dbReference type="ARBA" id="ARBA00026121"/>
    </source>
</evidence>
<evidence type="ECO:0000256" key="2">
    <source>
        <dbReference type="ARBA" id="ARBA00005005"/>
    </source>
</evidence>
<dbReference type="EC" id="6.2.1.3" evidence="5"/>
<keyword evidence="3" id="KW-0436">Ligase</keyword>
<evidence type="ECO:0000259" key="9">
    <source>
        <dbReference type="Pfam" id="PF13193"/>
    </source>
</evidence>
<dbReference type="Gene3D" id="3.40.50.12780">
    <property type="entry name" value="N-terminal domain of ligase-like"/>
    <property type="match status" value="1"/>
</dbReference>
<accession>A0A6B8KFI5</accession>
<evidence type="ECO:0000313" key="11">
    <source>
        <dbReference type="Proteomes" id="UP000309061"/>
    </source>
</evidence>
<keyword evidence="11" id="KW-1185">Reference proteome</keyword>
<keyword evidence="4" id="KW-0472">Membrane</keyword>
<name>A0A6B8KFI5_9HYPH</name>
<organism evidence="10 11">
    <name type="scientific">Methylocystis heyeri</name>
    <dbReference type="NCBI Taxonomy" id="391905"/>
    <lineage>
        <taxon>Bacteria</taxon>
        <taxon>Pseudomonadati</taxon>
        <taxon>Pseudomonadota</taxon>
        <taxon>Alphaproteobacteria</taxon>
        <taxon>Hyphomicrobiales</taxon>
        <taxon>Methylocystaceae</taxon>
        <taxon>Methylocystis</taxon>
    </lineage>
</organism>
<dbReference type="Pfam" id="PF13193">
    <property type="entry name" value="AMP-binding_C"/>
    <property type="match status" value="1"/>
</dbReference>
<dbReference type="Gene3D" id="3.30.300.30">
    <property type="match status" value="1"/>
</dbReference>
<evidence type="ECO:0000256" key="6">
    <source>
        <dbReference type="ARBA" id="ARBA00039545"/>
    </source>
</evidence>
<evidence type="ECO:0000256" key="4">
    <source>
        <dbReference type="ARBA" id="ARBA00023136"/>
    </source>
</evidence>
<protein>
    <recommendedName>
        <fullName evidence="6">Long-chain-fatty-acid--CoA ligase</fullName>
        <ecNumber evidence="5">6.2.1.3</ecNumber>
    </recommendedName>
    <alternativeName>
        <fullName evidence="7">Long-chain acyl-CoA synthetase</fullName>
    </alternativeName>
</protein>
<dbReference type="GO" id="GO:0004467">
    <property type="term" value="F:long-chain fatty acid-CoA ligase activity"/>
    <property type="evidence" value="ECO:0007669"/>
    <property type="project" value="UniProtKB-EC"/>
</dbReference>
<evidence type="ECO:0000256" key="1">
    <source>
        <dbReference type="ARBA" id="ARBA00004170"/>
    </source>
</evidence>
<dbReference type="InterPro" id="IPR050237">
    <property type="entry name" value="ATP-dep_AMP-bd_enzyme"/>
</dbReference>
<evidence type="ECO:0000256" key="3">
    <source>
        <dbReference type="ARBA" id="ARBA00022598"/>
    </source>
</evidence>
<comment type="pathway">
    <text evidence="2">Lipid metabolism; fatty acid beta-oxidation.</text>
</comment>
<dbReference type="Pfam" id="PF00501">
    <property type="entry name" value="AMP-binding"/>
    <property type="match status" value="1"/>
</dbReference>
<evidence type="ECO:0000313" key="10">
    <source>
        <dbReference type="EMBL" id="QGM47086.1"/>
    </source>
</evidence>
<dbReference type="PANTHER" id="PTHR43767:SF8">
    <property type="entry name" value="LONG-CHAIN-FATTY-ACID--COA LIGASE"/>
    <property type="match status" value="1"/>
</dbReference>
<dbReference type="KEGG" id="mhey:H2LOC_016085"/>
<dbReference type="OrthoDB" id="7055148at2"/>
<evidence type="ECO:0000256" key="7">
    <source>
        <dbReference type="ARBA" id="ARBA00042773"/>
    </source>
</evidence>
<dbReference type="InterPro" id="IPR020845">
    <property type="entry name" value="AMP-binding_CS"/>
</dbReference>
<comment type="subcellular location">
    <subcellularLocation>
        <location evidence="1">Membrane</location>
        <topology evidence="1">Peripheral membrane protein</topology>
    </subcellularLocation>
</comment>
<reference evidence="10 11" key="1">
    <citation type="submission" date="2019-11" db="EMBL/GenBank/DDBJ databases">
        <title>The genome sequence of Methylocystis heyeri.</title>
        <authorList>
            <person name="Oshkin I.Y."/>
            <person name="Miroshnikov K."/>
            <person name="Dedysh S.N."/>
        </authorList>
    </citation>
    <scope>NUCLEOTIDE SEQUENCE [LARGE SCALE GENOMIC DNA]</scope>
    <source>
        <strain evidence="10 11">H2</strain>
    </source>
</reference>
<dbReference type="InterPro" id="IPR000873">
    <property type="entry name" value="AMP-dep_synth/lig_dom"/>
</dbReference>
<dbReference type="RefSeq" id="WP_136497965.1">
    <property type="nucleotide sequence ID" value="NZ_CP046052.1"/>
</dbReference>
<dbReference type="PANTHER" id="PTHR43767">
    <property type="entry name" value="LONG-CHAIN-FATTY-ACID--COA LIGASE"/>
    <property type="match status" value="1"/>
</dbReference>
<proteinExistence type="predicted"/>
<dbReference type="InterPro" id="IPR042099">
    <property type="entry name" value="ANL_N_sf"/>
</dbReference>
<dbReference type="InterPro" id="IPR045851">
    <property type="entry name" value="AMP-bd_C_sf"/>
</dbReference>
<sequence length="453" mass="48891">MNAAPPETLRALLRSGPGLRFETAAGSLLGDAPRGHVRGAAALAGRSVLIGARSQLAAARALVELDGLAARLVICPPDFTAERLASAIEQANVEVVASDDPQKDFGVPRPVAEIADCSARQDESACSAPLHSQWLLPTSGTTGAPKLVAHSLASLLGAIKAPGDARPPVWATFYDIRRYGGLQIFLRACVSGAVLLIAEAEETLDEFILRCRSARVTHVSGTPSHWRKLLMHPGRKLLEPEYIRLSGEIADRAILSALREAYPGARIVHAYASTEAGVGFEVTDEMEGFPASFLDGCGEVELRLRDGSLHLRSPRTAARYVGRDDLKLLSEDGFVDTDDMVERIGDRCFFKGRRAGVINIGGLKVHPEEIERVINADERVRMSRVGARRNPISGNIVVADVVLKDAADGDEETKREILESCRAQLPRHMVPAVMRFVPHIEVLASGKLARNHA</sequence>
<gene>
    <name evidence="10" type="ORF">H2LOC_016085</name>
</gene>
<dbReference type="PROSITE" id="PS00455">
    <property type="entry name" value="AMP_BINDING"/>
    <property type="match status" value="1"/>
</dbReference>
<dbReference type="Proteomes" id="UP000309061">
    <property type="component" value="Chromosome"/>
</dbReference>
<dbReference type="SUPFAM" id="SSF56801">
    <property type="entry name" value="Acetyl-CoA synthetase-like"/>
    <property type="match status" value="1"/>
</dbReference>